<dbReference type="AlphaFoldDB" id="A0A453BG36"/>
<evidence type="ECO:0000256" key="1">
    <source>
        <dbReference type="SAM" id="MobiDB-lite"/>
    </source>
</evidence>
<proteinExistence type="predicted"/>
<evidence type="ECO:0000313" key="3">
    <source>
        <dbReference type="Proteomes" id="UP000015105"/>
    </source>
</evidence>
<dbReference type="EnsemblPlants" id="AET2Gv20492200.13">
    <property type="protein sequence ID" value="AET2Gv20492200.13"/>
    <property type="gene ID" value="AET2Gv20492200"/>
</dbReference>
<reference evidence="2" key="3">
    <citation type="journal article" date="2017" name="Nature">
        <title>Genome sequence of the progenitor of the wheat D genome Aegilops tauschii.</title>
        <authorList>
            <person name="Luo M.C."/>
            <person name="Gu Y.Q."/>
            <person name="Puiu D."/>
            <person name="Wang H."/>
            <person name="Twardziok S.O."/>
            <person name="Deal K.R."/>
            <person name="Huo N."/>
            <person name="Zhu T."/>
            <person name="Wang L."/>
            <person name="Wang Y."/>
            <person name="McGuire P.E."/>
            <person name="Liu S."/>
            <person name="Long H."/>
            <person name="Ramasamy R.K."/>
            <person name="Rodriguez J.C."/>
            <person name="Van S.L."/>
            <person name="Yuan L."/>
            <person name="Wang Z."/>
            <person name="Xia Z."/>
            <person name="Xiao L."/>
            <person name="Anderson O.D."/>
            <person name="Ouyang S."/>
            <person name="Liang Y."/>
            <person name="Zimin A.V."/>
            <person name="Pertea G."/>
            <person name="Qi P."/>
            <person name="Bennetzen J.L."/>
            <person name="Dai X."/>
            <person name="Dawson M.W."/>
            <person name="Muller H.G."/>
            <person name="Kugler K."/>
            <person name="Rivarola-Duarte L."/>
            <person name="Spannagl M."/>
            <person name="Mayer K.F.X."/>
            <person name="Lu F.H."/>
            <person name="Bevan M.W."/>
            <person name="Leroy P."/>
            <person name="Li P."/>
            <person name="You F.M."/>
            <person name="Sun Q."/>
            <person name="Liu Z."/>
            <person name="Lyons E."/>
            <person name="Wicker T."/>
            <person name="Salzberg S.L."/>
            <person name="Devos K.M."/>
            <person name="Dvorak J."/>
        </authorList>
    </citation>
    <scope>NUCLEOTIDE SEQUENCE [LARGE SCALE GENOMIC DNA]</scope>
    <source>
        <strain evidence="2">cv. AL8/78</strain>
    </source>
</reference>
<keyword evidence="3" id="KW-1185">Reference proteome</keyword>
<reference evidence="2" key="4">
    <citation type="submission" date="2019-03" db="UniProtKB">
        <authorList>
            <consortium name="EnsemblPlants"/>
        </authorList>
    </citation>
    <scope>IDENTIFICATION</scope>
</reference>
<organism evidence="2 3">
    <name type="scientific">Aegilops tauschii subsp. strangulata</name>
    <name type="common">Goatgrass</name>
    <dbReference type="NCBI Taxonomy" id="200361"/>
    <lineage>
        <taxon>Eukaryota</taxon>
        <taxon>Viridiplantae</taxon>
        <taxon>Streptophyta</taxon>
        <taxon>Embryophyta</taxon>
        <taxon>Tracheophyta</taxon>
        <taxon>Spermatophyta</taxon>
        <taxon>Magnoliopsida</taxon>
        <taxon>Liliopsida</taxon>
        <taxon>Poales</taxon>
        <taxon>Poaceae</taxon>
        <taxon>BOP clade</taxon>
        <taxon>Pooideae</taxon>
        <taxon>Triticodae</taxon>
        <taxon>Triticeae</taxon>
        <taxon>Triticinae</taxon>
        <taxon>Aegilops</taxon>
    </lineage>
</organism>
<dbReference type="Proteomes" id="UP000015105">
    <property type="component" value="Chromosome 2D"/>
</dbReference>
<evidence type="ECO:0000313" key="2">
    <source>
        <dbReference type="EnsemblPlants" id="AET2Gv20492200.13"/>
    </source>
</evidence>
<feature type="region of interest" description="Disordered" evidence="1">
    <location>
        <begin position="44"/>
        <end position="81"/>
    </location>
</feature>
<dbReference type="Gramene" id="AET2Gv20492200.13">
    <property type="protein sequence ID" value="AET2Gv20492200.13"/>
    <property type="gene ID" value="AET2Gv20492200"/>
</dbReference>
<accession>A0A453BG36</accession>
<reference evidence="2" key="5">
    <citation type="journal article" date="2021" name="G3 (Bethesda)">
        <title>Aegilops tauschii genome assembly Aet v5.0 features greater sequence contiguity and improved annotation.</title>
        <authorList>
            <person name="Wang L."/>
            <person name="Zhu T."/>
            <person name="Rodriguez J.C."/>
            <person name="Deal K.R."/>
            <person name="Dubcovsky J."/>
            <person name="McGuire P.E."/>
            <person name="Lux T."/>
            <person name="Spannagl M."/>
            <person name="Mayer K.F.X."/>
            <person name="Baldrich P."/>
            <person name="Meyers B.C."/>
            <person name="Huo N."/>
            <person name="Gu Y.Q."/>
            <person name="Zhou H."/>
            <person name="Devos K.M."/>
            <person name="Bennetzen J.L."/>
            <person name="Unver T."/>
            <person name="Budak H."/>
            <person name="Gulick P.J."/>
            <person name="Galiba G."/>
            <person name="Kalapos B."/>
            <person name="Nelson D.R."/>
            <person name="Li P."/>
            <person name="You F.M."/>
            <person name="Luo M.C."/>
            <person name="Dvorak J."/>
        </authorList>
    </citation>
    <scope>NUCLEOTIDE SEQUENCE [LARGE SCALE GENOMIC DNA]</scope>
    <source>
        <strain evidence="2">cv. AL8/78</strain>
    </source>
</reference>
<reference evidence="3" key="2">
    <citation type="journal article" date="2017" name="Nat. Plants">
        <title>The Aegilops tauschii genome reveals multiple impacts of transposons.</title>
        <authorList>
            <person name="Zhao G."/>
            <person name="Zou C."/>
            <person name="Li K."/>
            <person name="Wang K."/>
            <person name="Li T."/>
            <person name="Gao L."/>
            <person name="Zhang X."/>
            <person name="Wang H."/>
            <person name="Yang Z."/>
            <person name="Liu X."/>
            <person name="Jiang W."/>
            <person name="Mao L."/>
            <person name="Kong X."/>
            <person name="Jiao Y."/>
            <person name="Jia J."/>
        </authorList>
    </citation>
    <scope>NUCLEOTIDE SEQUENCE [LARGE SCALE GENOMIC DNA]</scope>
    <source>
        <strain evidence="3">cv. AL8/78</strain>
    </source>
</reference>
<protein>
    <submittedName>
        <fullName evidence="2">Uncharacterized protein</fullName>
    </submittedName>
</protein>
<feature type="compositionally biased region" description="Low complexity" evidence="1">
    <location>
        <begin position="51"/>
        <end position="67"/>
    </location>
</feature>
<sequence length="132" mass="14096">ETGPAVAGLLAGARVRASMHGAPSCRFPIVSHCRQPHLRLCSPIARRRASRSPPRSSTTARSAALRPLRPRGRLDPPLPLSEARRDPLLVARVSAAVLRPSTVRLRRHLSVAHPGLRASSSAPVPRGVRAAV</sequence>
<name>A0A453BG36_AEGTS</name>
<reference evidence="3" key="1">
    <citation type="journal article" date="2014" name="Science">
        <title>Ancient hybridizations among the ancestral genomes of bread wheat.</title>
        <authorList>
            <consortium name="International Wheat Genome Sequencing Consortium,"/>
            <person name="Marcussen T."/>
            <person name="Sandve S.R."/>
            <person name="Heier L."/>
            <person name="Spannagl M."/>
            <person name="Pfeifer M."/>
            <person name="Jakobsen K.S."/>
            <person name="Wulff B.B."/>
            <person name="Steuernagel B."/>
            <person name="Mayer K.F."/>
            <person name="Olsen O.A."/>
        </authorList>
    </citation>
    <scope>NUCLEOTIDE SEQUENCE [LARGE SCALE GENOMIC DNA]</scope>
    <source>
        <strain evidence="3">cv. AL8/78</strain>
    </source>
</reference>